<proteinExistence type="predicted"/>
<organism evidence="1 2">
    <name type="scientific">Aspergillus sclerotiicarbonarius (strain CBS 121057 / IBT 28362)</name>
    <dbReference type="NCBI Taxonomy" id="1448318"/>
    <lineage>
        <taxon>Eukaryota</taxon>
        <taxon>Fungi</taxon>
        <taxon>Dikarya</taxon>
        <taxon>Ascomycota</taxon>
        <taxon>Pezizomycotina</taxon>
        <taxon>Eurotiomycetes</taxon>
        <taxon>Eurotiomycetidae</taxon>
        <taxon>Eurotiales</taxon>
        <taxon>Aspergillaceae</taxon>
        <taxon>Aspergillus</taxon>
        <taxon>Aspergillus subgen. Circumdati</taxon>
    </lineage>
</organism>
<evidence type="ECO:0000313" key="2">
    <source>
        <dbReference type="Proteomes" id="UP000248423"/>
    </source>
</evidence>
<dbReference type="AlphaFoldDB" id="A0A319EB31"/>
<accession>A0A319EB31</accession>
<dbReference type="Proteomes" id="UP000248423">
    <property type="component" value="Unassembled WGS sequence"/>
</dbReference>
<name>A0A319EB31_ASPSB</name>
<keyword evidence="2" id="KW-1185">Reference proteome</keyword>
<sequence length="196" mass="21156">MRHISIDTCDSSSIRRLTIGLGRVLVATLLITSIGVARDQCSGESQPFSCRDAGRLSTRPTYAKYCQGTISLLQSSCHEPAGQSVESGVHTTSMCAKRINTVYYIAIEYSAHPLLGPKSFWMAVALPEIPGCVLPKQIPPSPSGSPWLQFRLRSAPACSTSHTMPALDRSRVFVRSAYVGGDNPSARRGISTWGIS</sequence>
<dbReference type="EMBL" id="KZ826375">
    <property type="protein sequence ID" value="PYI03848.1"/>
    <property type="molecule type" value="Genomic_DNA"/>
</dbReference>
<reference evidence="1 2" key="1">
    <citation type="submission" date="2018-02" db="EMBL/GenBank/DDBJ databases">
        <title>The genomes of Aspergillus section Nigri reveals drivers in fungal speciation.</title>
        <authorList>
            <consortium name="DOE Joint Genome Institute"/>
            <person name="Vesth T.C."/>
            <person name="Nybo J."/>
            <person name="Theobald S."/>
            <person name="Brandl J."/>
            <person name="Frisvad J.C."/>
            <person name="Nielsen K.F."/>
            <person name="Lyhne E.K."/>
            <person name="Kogle M.E."/>
            <person name="Kuo A."/>
            <person name="Riley R."/>
            <person name="Clum A."/>
            <person name="Nolan M."/>
            <person name="Lipzen A."/>
            <person name="Salamov A."/>
            <person name="Henrissat B."/>
            <person name="Wiebenga A."/>
            <person name="De vries R.P."/>
            <person name="Grigoriev I.V."/>
            <person name="Mortensen U.H."/>
            <person name="Andersen M.R."/>
            <person name="Baker S.E."/>
        </authorList>
    </citation>
    <scope>NUCLEOTIDE SEQUENCE [LARGE SCALE GENOMIC DNA]</scope>
    <source>
        <strain evidence="1 2">CBS 121057</strain>
    </source>
</reference>
<dbReference type="VEuPathDB" id="FungiDB:BO78DRAFT_187584"/>
<protein>
    <submittedName>
        <fullName evidence="1">Uncharacterized protein</fullName>
    </submittedName>
</protein>
<gene>
    <name evidence="1" type="ORF">BO78DRAFT_187584</name>
</gene>
<evidence type="ECO:0000313" key="1">
    <source>
        <dbReference type="EMBL" id="PYI03848.1"/>
    </source>
</evidence>